<organism evidence="2 3">
    <name type="scientific">Golovinomyces cichoracearum</name>
    <dbReference type="NCBI Taxonomy" id="62708"/>
    <lineage>
        <taxon>Eukaryota</taxon>
        <taxon>Fungi</taxon>
        <taxon>Dikarya</taxon>
        <taxon>Ascomycota</taxon>
        <taxon>Pezizomycotina</taxon>
        <taxon>Leotiomycetes</taxon>
        <taxon>Erysiphales</taxon>
        <taxon>Erysiphaceae</taxon>
        <taxon>Golovinomyces</taxon>
    </lineage>
</organism>
<dbReference type="GO" id="GO:0006879">
    <property type="term" value="P:intracellular iron ion homeostasis"/>
    <property type="evidence" value="ECO:0007669"/>
    <property type="project" value="InterPro"/>
</dbReference>
<dbReference type="GO" id="GO:0005829">
    <property type="term" value="C:cytosol"/>
    <property type="evidence" value="ECO:0007669"/>
    <property type="project" value="TreeGrafter"/>
</dbReference>
<comment type="similarity">
    <text evidence="1">Belongs to the BolA/IbaG family.</text>
</comment>
<proteinExistence type="inferred from homology"/>
<evidence type="ECO:0000256" key="1">
    <source>
        <dbReference type="RuleBase" id="RU003860"/>
    </source>
</evidence>
<sequence>MSTLAANLDEKIRKELNASHVEINDISVLHSHQTPYHQDGCGQAFSCVIVSPLFENKSSLARHRLVNTKLKTEIASIHAWSAKCHTPAQWNELKETEQLNQQFGKLRHDSKSP</sequence>
<dbReference type="GO" id="GO:0051604">
    <property type="term" value="P:protein maturation"/>
    <property type="evidence" value="ECO:0007669"/>
    <property type="project" value="InterPro"/>
</dbReference>
<accession>A0A420HFX1</accession>
<evidence type="ECO:0000313" key="3">
    <source>
        <dbReference type="Proteomes" id="UP000283383"/>
    </source>
</evidence>
<dbReference type="PANTHER" id="PTHR12735">
    <property type="entry name" value="BOLA-LIKE PROTEIN-RELATED"/>
    <property type="match status" value="1"/>
</dbReference>
<comment type="caution">
    <text evidence="2">The sequence shown here is derived from an EMBL/GenBank/DDBJ whole genome shotgun (WGS) entry which is preliminary data.</text>
</comment>
<dbReference type="PANTHER" id="PTHR12735:SF27">
    <property type="entry name" value="BOLA-LIKE PROTEIN 2"/>
    <property type="match status" value="1"/>
</dbReference>
<dbReference type="InterPro" id="IPR045115">
    <property type="entry name" value="BOL2"/>
</dbReference>
<dbReference type="SUPFAM" id="SSF82657">
    <property type="entry name" value="BolA-like"/>
    <property type="match status" value="1"/>
</dbReference>
<dbReference type="GO" id="GO:0005634">
    <property type="term" value="C:nucleus"/>
    <property type="evidence" value="ECO:0007669"/>
    <property type="project" value="TreeGrafter"/>
</dbReference>
<dbReference type="PIRSF" id="PIRSF003113">
    <property type="entry name" value="BolA"/>
    <property type="match status" value="1"/>
</dbReference>
<dbReference type="InterPro" id="IPR036065">
    <property type="entry name" value="BolA-like_sf"/>
</dbReference>
<gene>
    <name evidence="2" type="ORF">GcM3_196017</name>
</gene>
<reference evidence="2 3" key="1">
    <citation type="journal article" date="2018" name="BMC Genomics">
        <title>Comparative genome analyses reveal sequence features reflecting distinct modes of host-adaptation between dicot and monocot powdery mildew.</title>
        <authorList>
            <person name="Wu Y."/>
            <person name="Ma X."/>
            <person name="Pan Z."/>
            <person name="Kale S.D."/>
            <person name="Song Y."/>
            <person name="King H."/>
            <person name="Zhang Q."/>
            <person name="Presley C."/>
            <person name="Deng X."/>
            <person name="Wei C.I."/>
            <person name="Xiao S."/>
        </authorList>
    </citation>
    <scope>NUCLEOTIDE SEQUENCE [LARGE SCALE GENOMIC DNA]</scope>
    <source>
        <strain evidence="2">UMSG3</strain>
    </source>
</reference>
<dbReference type="STRING" id="62708.A0A420HFX1"/>
<protein>
    <submittedName>
        <fullName evidence="2">Putative bolA-like protein C8C9.11</fullName>
    </submittedName>
</protein>
<dbReference type="Gene3D" id="3.10.20.90">
    <property type="entry name" value="Phosphatidylinositol 3-kinase Catalytic Subunit, Chain A, domain 1"/>
    <property type="match status" value="1"/>
</dbReference>
<evidence type="ECO:0000313" key="2">
    <source>
        <dbReference type="EMBL" id="RKF56356.1"/>
    </source>
</evidence>
<dbReference type="GO" id="GO:0051537">
    <property type="term" value="F:2 iron, 2 sulfur cluster binding"/>
    <property type="evidence" value="ECO:0007669"/>
    <property type="project" value="InterPro"/>
</dbReference>
<dbReference type="EMBL" id="MCBQ01019602">
    <property type="protein sequence ID" value="RKF56356.1"/>
    <property type="molecule type" value="Genomic_DNA"/>
</dbReference>
<name>A0A420HFX1_9PEZI</name>
<dbReference type="Pfam" id="PF01722">
    <property type="entry name" value="BolA"/>
    <property type="match status" value="1"/>
</dbReference>
<dbReference type="InterPro" id="IPR002634">
    <property type="entry name" value="BolA"/>
</dbReference>
<keyword evidence="3" id="KW-1185">Reference proteome</keyword>
<dbReference type="Proteomes" id="UP000283383">
    <property type="component" value="Unassembled WGS sequence"/>
</dbReference>
<dbReference type="AlphaFoldDB" id="A0A420HFX1"/>